<dbReference type="CDD" id="cd06267">
    <property type="entry name" value="PBP1_LacI_sugar_binding-like"/>
    <property type="match status" value="1"/>
</dbReference>
<dbReference type="InterPro" id="IPR010982">
    <property type="entry name" value="Lambda_DNA-bd_dom_sf"/>
</dbReference>
<dbReference type="AlphaFoldDB" id="A0A1W6ZR44"/>
<accession>A0A1W6ZR44</accession>
<dbReference type="Pfam" id="PF00356">
    <property type="entry name" value="LacI"/>
    <property type="match status" value="1"/>
</dbReference>
<dbReference type="InterPro" id="IPR000843">
    <property type="entry name" value="HTH_LacI"/>
</dbReference>
<dbReference type="GO" id="GO:0000976">
    <property type="term" value="F:transcription cis-regulatory region binding"/>
    <property type="evidence" value="ECO:0007669"/>
    <property type="project" value="TreeGrafter"/>
</dbReference>
<dbReference type="Gene3D" id="1.10.260.40">
    <property type="entry name" value="lambda repressor-like DNA-binding domains"/>
    <property type="match status" value="1"/>
</dbReference>
<dbReference type="SUPFAM" id="SSF53822">
    <property type="entry name" value="Periplasmic binding protein-like I"/>
    <property type="match status" value="1"/>
</dbReference>
<protein>
    <submittedName>
        <fullName evidence="1">Uncharacterized protein</fullName>
    </submittedName>
</protein>
<dbReference type="KEGG" id="psin:CAK95_12670"/>
<organism evidence="1 2">
    <name type="scientific">Pseudorhodoplanes sinuspersici</name>
    <dbReference type="NCBI Taxonomy" id="1235591"/>
    <lineage>
        <taxon>Bacteria</taxon>
        <taxon>Pseudomonadati</taxon>
        <taxon>Pseudomonadota</taxon>
        <taxon>Alphaproteobacteria</taxon>
        <taxon>Hyphomicrobiales</taxon>
        <taxon>Pseudorhodoplanes</taxon>
    </lineage>
</organism>
<dbReference type="PANTHER" id="PTHR30146">
    <property type="entry name" value="LACI-RELATED TRANSCRIPTIONAL REPRESSOR"/>
    <property type="match status" value="1"/>
</dbReference>
<dbReference type="SMART" id="SM00354">
    <property type="entry name" value="HTH_LACI"/>
    <property type="match status" value="1"/>
</dbReference>
<dbReference type="OrthoDB" id="9772505at2"/>
<dbReference type="STRING" id="1235591.CAK95_12670"/>
<dbReference type="SUPFAM" id="SSF47413">
    <property type="entry name" value="lambda repressor-like DNA-binding domains"/>
    <property type="match status" value="1"/>
</dbReference>
<evidence type="ECO:0000313" key="2">
    <source>
        <dbReference type="Proteomes" id="UP000194137"/>
    </source>
</evidence>
<keyword evidence="2" id="KW-1185">Reference proteome</keyword>
<dbReference type="Gene3D" id="3.40.50.2300">
    <property type="match status" value="2"/>
</dbReference>
<sequence length="361" mass="39452">MPGNPTKPPRKARVSLKDLAREVGVHVSTVSRALDPHSRHPVAADLTKKIQKASKRLGYQQNTAAYHLKTNRSRTIGVVVPDITDPVFPPIIRGIEDGLSQHGYVAMLANTDGNSRRHMKILEIMRTRGVDGLILASVLQSDKMVSQLSAGIPVVTVSRRTDDLRFSSVVHDEDDGIGQLLTHLVSLGHRDIACIAGPQTVSTGANRYHAYIRHKENIGLQARPSLVSFAKAFNEMEGERCAEELLVSGHPFTAVLCANDRLAIGAIASFRRHHIECPEGVSVTGFNDMPLADRLSPALTTVRVQHYKAGFEAAEVMVEKIETPSALASHVLLPVEMIVRNSTKRFRVSIAEQKKAAGEEV</sequence>
<dbReference type="PROSITE" id="PS50932">
    <property type="entry name" value="HTH_LACI_2"/>
    <property type="match status" value="1"/>
</dbReference>
<dbReference type="Proteomes" id="UP000194137">
    <property type="component" value="Chromosome"/>
</dbReference>
<dbReference type="PANTHER" id="PTHR30146:SF109">
    <property type="entry name" value="HTH-TYPE TRANSCRIPTIONAL REGULATOR GALS"/>
    <property type="match status" value="1"/>
</dbReference>
<dbReference type="EMBL" id="CP021112">
    <property type="protein sequence ID" value="ARP99839.1"/>
    <property type="molecule type" value="Genomic_DNA"/>
</dbReference>
<proteinExistence type="predicted"/>
<name>A0A1W6ZR44_9HYPH</name>
<dbReference type="InterPro" id="IPR046335">
    <property type="entry name" value="LacI/GalR-like_sensor"/>
</dbReference>
<dbReference type="Pfam" id="PF13377">
    <property type="entry name" value="Peripla_BP_3"/>
    <property type="match status" value="1"/>
</dbReference>
<evidence type="ECO:0000313" key="1">
    <source>
        <dbReference type="EMBL" id="ARP99839.1"/>
    </source>
</evidence>
<dbReference type="RefSeq" id="WP_086088243.1">
    <property type="nucleotide sequence ID" value="NZ_CP021112.1"/>
</dbReference>
<dbReference type="GO" id="GO:0003700">
    <property type="term" value="F:DNA-binding transcription factor activity"/>
    <property type="evidence" value="ECO:0007669"/>
    <property type="project" value="TreeGrafter"/>
</dbReference>
<reference evidence="1 2" key="1">
    <citation type="submission" date="2017-05" db="EMBL/GenBank/DDBJ databases">
        <title>Full genome sequence of Pseudorhodoplanes sinuspersici.</title>
        <authorList>
            <person name="Dastgheib S.M.M."/>
            <person name="Shavandi M."/>
            <person name="Tirandaz H."/>
        </authorList>
    </citation>
    <scope>NUCLEOTIDE SEQUENCE [LARGE SCALE GENOMIC DNA]</scope>
    <source>
        <strain evidence="1 2">RIPI110</strain>
    </source>
</reference>
<dbReference type="CDD" id="cd01392">
    <property type="entry name" value="HTH_LacI"/>
    <property type="match status" value="1"/>
</dbReference>
<dbReference type="InterPro" id="IPR028082">
    <property type="entry name" value="Peripla_BP_I"/>
</dbReference>
<gene>
    <name evidence="1" type="ORF">CAK95_12670</name>
</gene>